<feature type="compositionally biased region" description="Pro residues" evidence="1">
    <location>
        <begin position="252"/>
        <end position="275"/>
    </location>
</feature>
<organism evidence="2 3">
    <name type="scientific">Chlamydomonas incerta</name>
    <dbReference type="NCBI Taxonomy" id="51695"/>
    <lineage>
        <taxon>Eukaryota</taxon>
        <taxon>Viridiplantae</taxon>
        <taxon>Chlorophyta</taxon>
        <taxon>core chlorophytes</taxon>
        <taxon>Chlorophyceae</taxon>
        <taxon>CS clade</taxon>
        <taxon>Chlamydomonadales</taxon>
        <taxon>Chlamydomonadaceae</taxon>
        <taxon>Chlamydomonas</taxon>
    </lineage>
</organism>
<feature type="region of interest" description="Disordered" evidence="1">
    <location>
        <begin position="559"/>
        <end position="594"/>
    </location>
</feature>
<dbReference type="OrthoDB" id="551359at2759"/>
<dbReference type="AlphaFoldDB" id="A0A835T743"/>
<feature type="region of interest" description="Disordered" evidence="1">
    <location>
        <begin position="445"/>
        <end position="490"/>
    </location>
</feature>
<comment type="caution">
    <text evidence="2">The sequence shown here is derived from an EMBL/GenBank/DDBJ whole genome shotgun (WGS) entry which is preliminary data.</text>
</comment>
<accession>A0A835T743</accession>
<name>A0A835T743_CHLIN</name>
<reference evidence="2" key="1">
    <citation type="journal article" date="2020" name="bioRxiv">
        <title>Comparative genomics of Chlamydomonas.</title>
        <authorList>
            <person name="Craig R.J."/>
            <person name="Hasan A.R."/>
            <person name="Ness R.W."/>
            <person name="Keightley P.D."/>
        </authorList>
    </citation>
    <scope>NUCLEOTIDE SEQUENCE</scope>
    <source>
        <strain evidence="2">SAG 7.73</strain>
    </source>
</reference>
<gene>
    <name evidence="2" type="ORF">HXX76_005208</name>
</gene>
<dbReference type="EMBL" id="JAEHOC010000009">
    <property type="protein sequence ID" value="KAG2438661.1"/>
    <property type="molecule type" value="Genomic_DNA"/>
</dbReference>
<protein>
    <submittedName>
        <fullName evidence="2">Uncharacterized protein</fullName>
    </submittedName>
</protein>
<feature type="compositionally biased region" description="Low complexity" evidence="1">
    <location>
        <begin position="559"/>
        <end position="585"/>
    </location>
</feature>
<evidence type="ECO:0000313" key="2">
    <source>
        <dbReference type="EMBL" id="KAG2438661.1"/>
    </source>
</evidence>
<dbReference type="Proteomes" id="UP000650467">
    <property type="component" value="Unassembled WGS sequence"/>
</dbReference>
<keyword evidence="3" id="KW-1185">Reference proteome</keyword>
<feature type="compositionally biased region" description="Basic residues" evidence="1">
    <location>
        <begin position="235"/>
        <end position="250"/>
    </location>
</feature>
<evidence type="ECO:0000256" key="1">
    <source>
        <dbReference type="SAM" id="MobiDB-lite"/>
    </source>
</evidence>
<evidence type="ECO:0000313" key="3">
    <source>
        <dbReference type="Proteomes" id="UP000650467"/>
    </source>
</evidence>
<feature type="region of interest" description="Disordered" evidence="1">
    <location>
        <begin position="235"/>
        <end position="281"/>
    </location>
</feature>
<feature type="compositionally biased region" description="Low complexity" evidence="1">
    <location>
        <begin position="445"/>
        <end position="484"/>
    </location>
</feature>
<sequence length="810" mass="83060">MAVRTLPAADSNAAAARLPYARWSCRVNLRAAPSEPPAADFGAAAGAGGGTIPRRTPPLVAGAPEFQFSRYFTTVYDDPEHLKLAIQAAQAVLCNPTAVPLARASSFAPELVQLTAAPPEVTAAAEATAALSPMPDAPAPHDQQQEGQWEDEAHIGGDAGDRHGAGLAAAAAAASTATLPTNPAALAHALSAAVVAALDPAKAKAATAAASAAGAGRPGAVKPHEAFLLQHRRRHAHAHNHAHHHHHHHPANPQPSHPPPQRQPPPPHRQLPGVPPADLGATSPREARLREARHCDALLQRLGVFPDAWEAAASRVAVVLEVEVAADRDGTVPKMDVLEIIAAAAEPADPMAEQEDASAPPHRITLLAPAAAAAAIAGMGMGMGSMGAAASAAAAAGGASPPPAAERAQYDKEPLPRCCGHVEVLLLQLLHSVTARLAEELLAASGGSSSSSSSNSGSSTHTSTAAPPLAARPASPVSAQVQVPQPQPPGIDLRRQIAAAARELRARQADCLPCFMVGGQDVGALPELEAAAGLGRKGVRRMTLEDVQVLLARHYSYYGSSNSSSSSGSSGSSGGSSSSSCAGRSAAGGAGGRGAAAPQSALHRVLNECFDQERWCDALAAHADQVAGAVRQAAGRAVAAAVDGERYPETHQLVSACLAAHVDELAGAALRRRLHELLRVERVMVYTRGDGGALRRERKAFMGRVVDALPQGPGDEQVDEEAVVVVATCLAYFKVLHGGVQAAVPRAVAAHLLQPLAQPAKLQPQLWQRVLAADDFTWHKVSQELLLPAATPGGAGVHPAAAAAPEGARR</sequence>
<proteinExistence type="predicted"/>